<dbReference type="InterPro" id="IPR029058">
    <property type="entry name" value="AB_hydrolase_fold"/>
</dbReference>
<protein>
    <submittedName>
        <fullName evidence="7">Vegetative incompatibility protein HET-E-1</fullName>
    </submittedName>
</protein>
<evidence type="ECO:0000259" key="4">
    <source>
        <dbReference type="Pfam" id="PF05057"/>
    </source>
</evidence>
<keyword evidence="8" id="KW-1185">Reference proteome</keyword>
<dbReference type="Gene3D" id="2.130.10.10">
    <property type="entry name" value="YVTN repeat-like/Quinoprotein amine dehydrogenase"/>
    <property type="match status" value="3"/>
</dbReference>
<evidence type="ECO:0000259" key="6">
    <source>
        <dbReference type="Pfam" id="PF24883"/>
    </source>
</evidence>
<feature type="compositionally biased region" description="Polar residues" evidence="3">
    <location>
        <begin position="22"/>
        <end position="39"/>
    </location>
</feature>
<evidence type="ECO:0000256" key="2">
    <source>
        <dbReference type="ARBA" id="ARBA00022737"/>
    </source>
</evidence>
<dbReference type="InterPro" id="IPR056884">
    <property type="entry name" value="NPHP3-like_N"/>
</dbReference>
<evidence type="ECO:0000256" key="1">
    <source>
        <dbReference type="ARBA" id="ARBA00007920"/>
    </source>
</evidence>
<organism evidence="7 8">
    <name type="scientific">Cytospora mali</name>
    <name type="common">Apple Valsa canker fungus</name>
    <name type="synonym">Valsa mali</name>
    <dbReference type="NCBI Taxonomy" id="578113"/>
    <lineage>
        <taxon>Eukaryota</taxon>
        <taxon>Fungi</taxon>
        <taxon>Dikarya</taxon>
        <taxon>Ascomycota</taxon>
        <taxon>Pezizomycotina</taxon>
        <taxon>Sordariomycetes</taxon>
        <taxon>Sordariomycetidae</taxon>
        <taxon>Diaporthales</taxon>
        <taxon>Cytosporaceae</taxon>
        <taxon>Cytospora</taxon>
    </lineage>
</organism>
<name>A0A194W4I4_CYTMA</name>
<dbReference type="InterPro" id="IPR036322">
    <property type="entry name" value="WD40_repeat_dom_sf"/>
</dbReference>
<dbReference type="SUPFAM" id="SSF50978">
    <property type="entry name" value="WD40 repeat-like"/>
    <property type="match status" value="1"/>
</dbReference>
<evidence type="ECO:0000259" key="5">
    <source>
        <dbReference type="Pfam" id="PF22939"/>
    </source>
</evidence>
<dbReference type="Gene3D" id="3.40.50.300">
    <property type="entry name" value="P-loop containing nucleotide triphosphate hydrolases"/>
    <property type="match status" value="1"/>
</dbReference>
<feature type="domain" description="GPI inositol-deacylase winged helix" evidence="5">
    <location>
        <begin position="628"/>
        <end position="700"/>
    </location>
</feature>
<dbReference type="Pfam" id="PF22939">
    <property type="entry name" value="WHD_GPIID"/>
    <property type="match status" value="1"/>
</dbReference>
<dbReference type="OrthoDB" id="1658288at2759"/>
<dbReference type="Pfam" id="PF24883">
    <property type="entry name" value="NPHP3_N"/>
    <property type="match status" value="1"/>
</dbReference>
<feature type="domain" description="Nephrocystin 3-like N-terminal" evidence="6">
    <location>
        <begin position="357"/>
        <end position="518"/>
    </location>
</feature>
<evidence type="ECO:0000256" key="3">
    <source>
        <dbReference type="SAM" id="MobiDB-lite"/>
    </source>
</evidence>
<dbReference type="Proteomes" id="UP000078559">
    <property type="component" value="Chromosome 7"/>
</dbReference>
<dbReference type="SUPFAM" id="SSF53474">
    <property type="entry name" value="alpha/beta-Hydrolases"/>
    <property type="match status" value="1"/>
</dbReference>
<dbReference type="EMBL" id="CM003104">
    <property type="protein sequence ID" value="KUI71374.1"/>
    <property type="molecule type" value="Genomic_DNA"/>
</dbReference>
<dbReference type="PANTHER" id="PTHR10039">
    <property type="entry name" value="AMELOGENIN"/>
    <property type="match status" value="1"/>
</dbReference>
<evidence type="ECO:0000313" key="7">
    <source>
        <dbReference type="EMBL" id="KUI71374.1"/>
    </source>
</evidence>
<proteinExistence type="inferred from homology"/>
<feature type="domain" description="DUF676" evidence="4">
    <location>
        <begin position="150"/>
        <end position="202"/>
    </location>
</feature>
<dbReference type="PANTHER" id="PTHR10039:SF16">
    <property type="entry name" value="GPI INOSITOL-DEACYLASE"/>
    <property type="match status" value="1"/>
</dbReference>
<dbReference type="Gene3D" id="3.40.50.1820">
    <property type="entry name" value="alpha/beta hydrolase"/>
    <property type="match status" value="1"/>
</dbReference>
<dbReference type="InterPro" id="IPR027417">
    <property type="entry name" value="P-loop_NTPase"/>
</dbReference>
<reference evidence="7" key="1">
    <citation type="submission" date="2014-12" db="EMBL/GenBank/DDBJ databases">
        <title>Genome Sequence of Valsa Canker Pathogens Uncovers a Specific Adaption of Colonization on Woody Bark.</title>
        <authorList>
            <person name="Yin Z."/>
            <person name="Liu H."/>
            <person name="Gao X."/>
            <person name="Li Z."/>
            <person name="Song N."/>
            <person name="Ke X."/>
            <person name="Dai Q."/>
            <person name="Wu Y."/>
            <person name="Sun Y."/>
            <person name="Xu J.-R."/>
            <person name="Kang Z.K."/>
            <person name="Wang L."/>
            <person name="Huang L."/>
        </authorList>
    </citation>
    <scope>NUCLEOTIDE SEQUENCE [LARGE SCALE GENOMIC DNA]</scope>
    <source>
        <strain evidence="7">03-8</strain>
    </source>
</reference>
<feature type="region of interest" description="Disordered" evidence="3">
    <location>
        <begin position="1"/>
        <end position="39"/>
    </location>
</feature>
<sequence>MFTKLTSRRKKKSDRSKSSTSGVDNRLSQVSQADSKGSLTIAPNESGAFGLNVIYSPDNGHKVDIIFIHGLGGTSKLTWSKYKNPELFWPLTFLPLDISSARISTFGYNASFQKPGSVVLSILDFAKDLLFDLKYAKDKDLNELDMGKVPIIFVAHSMGGLVVKEAYIQGQNDPEYESIIKAITAINFLATPHRGTDLAQTLNRLLDSIMVNSKQYVAELARNSLTIQKLNEQFRHAAPRLDIISFYETLPTSIGLRSIRVMVVEKDSSVLGYPGEVSKALVADHHGICKYEGPQDPNYISVRNVLKSLVTKVVARESANHSELSDQRTILDLKLLLALHELPGVDYIFFRDQWTEGTNNWIKQENAFLQWRDSSEHLNVLWISGGAATGKSILASTIINNLVEEGRLCQYFFIRFGDHRKRTLNYLLRSLAFQMAHSVPILMQKLTTLANENIDFETVDPRIIWDRIFRSIVFKFEVKQPWYWVVDGLDEAEDPRAIIKQLLDIPPALPIRILFISRQTSEIKAAFDRRPNVCRLQTISIEGHVEDIQFHVRKELHVPGSDGFRDSIERRIVEGSQTNFLWTRLVVEKVNRCHTQEDVELALRELPQGMQALYDRMARAISELPNPRDKSLATNILQCLTCSLRVLSLSEMTQALGEAATGILDLPHTIRALCGDFAVVDNDGNVSIVHKTARDYLLNPEEGRFGIDWKVAHKQMFLSSMQCLMSLGLRTKLSRSQQPDFLDYAAGSWSSHLRHSLQDHDVATVLKKFLTRTWVLNWIQALATAGQLRTLIHASKDLSTVAPQSMQQGLVLGVLDNELLSSWSVDLLRIVGRFHGPLQRKPDSIYSIIPPFCPKGSAIHQQFGKTGPLTVKGLSSEEWDDLLAKISLGKSFASSIQAAGSLVAILAAPGVIHLHEASDFRALESSPINHGERVYRIQLNKAASLMATYGYQTAKVWKVSSGECIVSVESIQTKTRPLAMMFTDDDSNLLVGTCDRHLRSLSLGQPEPEWEILSDVEEQMQLEQYVTNSASHMALSLDGSLVAVAYRGHPVSVWETDGPMHIGHCRRQNESVAFRELRDLVWHPYQPEILGLNIEGVVFKWAPYEDTVDEIPTGATRLSVSNDGELFVTGDAYGRVKLYTTSSFTILHQFSAQDAVIGLTFSPDSQRFYDIRGYYANVWEPMALARYANHTKIDTDPVNEDSSAQVPKSFNISSTAIDPVTVLSGSPKGRLYCVGTQMGSFSLHDTQNGKLANLYASKAKFAIENIAWSNDGKHVCCSDFSKQVIVFAVSQDSSLGSSPTYEQKASISMRQITKGPITQLLFHSESSSILLYTSTQIHIISLSSYSVEKSRELDVPVHRCILYPGRSELIVGIGPRNILILDWNLVERQILAVDWQQDKIATESTASDAYRIERAFVTYDQGYILVQTSFPGDRLRKREFYFLETSVLSCSEVCDSTGDFQTRRVLLKRIAQDISQEIAFSLGFLWRGGLLYISHNFAICSAQIKWTSEDANSKPHRTVQHSRQSINEANTTASRYGVAKSIENGIREFYALPGDWLLL</sequence>
<gene>
    <name evidence="7" type="ORF">VM1G_06970</name>
</gene>
<feature type="compositionally biased region" description="Basic residues" evidence="3">
    <location>
        <begin position="1"/>
        <end position="14"/>
    </location>
</feature>
<dbReference type="Pfam" id="PF05057">
    <property type="entry name" value="DUF676"/>
    <property type="match status" value="1"/>
</dbReference>
<dbReference type="InterPro" id="IPR015943">
    <property type="entry name" value="WD40/YVTN_repeat-like_dom_sf"/>
</dbReference>
<dbReference type="InterPro" id="IPR054471">
    <property type="entry name" value="GPIID_WHD"/>
</dbReference>
<comment type="similarity">
    <text evidence="1">Belongs to the putative lipase ROG1 family.</text>
</comment>
<evidence type="ECO:0000313" key="8">
    <source>
        <dbReference type="Proteomes" id="UP000078559"/>
    </source>
</evidence>
<dbReference type="SUPFAM" id="SSF52540">
    <property type="entry name" value="P-loop containing nucleoside triphosphate hydrolases"/>
    <property type="match status" value="1"/>
</dbReference>
<accession>A0A194W4I4</accession>
<keyword evidence="2" id="KW-0677">Repeat</keyword>
<dbReference type="InterPro" id="IPR007751">
    <property type="entry name" value="DUF676_lipase-like"/>
</dbReference>